<keyword evidence="3" id="KW-0812">Transmembrane</keyword>
<dbReference type="EMBL" id="JAVRHZ010000002">
    <property type="protein sequence ID" value="MDT0555551.1"/>
    <property type="molecule type" value="Genomic_DNA"/>
</dbReference>
<dbReference type="PANTHER" id="PTHR30160">
    <property type="entry name" value="TETRAACYLDISACCHARIDE 4'-KINASE-RELATED"/>
    <property type="match status" value="1"/>
</dbReference>
<dbReference type="RefSeq" id="WP_311332501.1">
    <property type="nucleotide sequence ID" value="NZ_JAVRHZ010000002.1"/>
</dbReference>
<dbReference type="GO" id="GO:0016757">
    <property type="term" value="F:glycosyltransferase activity"/>
    <property type="evidence" value="ECO:0007669"/>
    <property type="project" value="UniProtKB-KW"/>
</dbReference>
<keyword evidence="3" id="KW-1133">Transmembrane helix</keyword>
<dbReference type="Pfam" id="PF01075">
    <property type="entry name" value="Glyco_transf_9"/>
    <property type="match status" value="1"/>
</dbReference>
<keyword evidence="2 4" id="KW-0808">Transferase</keyword>
<dbReference type="EC" id="2.4.-.-" evidence="4"/>
<protein>
    <submittedName>
        <fullName evidence="4">Glycosyltransferase family 9 protein</fullName>
        <ecNumber evidence="4">2.4.-.-</ecNumber>
    </submittedName>
</protein>
<gene>
    <name evidence="4" type="ORF">RM538_06015</name>
</gene>
<keyword evidence="1 4" id="KW-0328">Glycosyltransferase</keyword>
<evidence type="ECO:0000313" key="4">
    <source>
        <dbReference type="EMBL" id="MDT0555551.1"/>
    </source>
</evidence>
<keyword evidence="3" id="KW-0472">Membrane</keyword>
<evidence type="ECO:0000256" key="3">
    <source>
        <dbReference type="SAM" id="Phobius"/>
    </source>
</evidence>
<dbReference type="Proteomes" id="UP001254488">
    <property type="component" value="Unassembled WGS sequence"/>
</dbReference>
<dbReference type="Gene3D" id="3.40.50.2000">
    <property type="entry name" value="Glycogen Phosphorylase B"/>
    <property type="match status" value="2"/>
</dbReference>
<dbReference type="PANTHER" id="PTHR30160:SF22">
    <property type="entry name" value="LIPOPOLYSACCHARIDE CORE BIOSYNTHESIS PROTEIN"/>
    <property type="match status" value="1"/>
</dbReference>
<dbReference type="InterPro" id="IPR051199">
    <property type="entry name" value="LPS_LOS_Heptosyltrfase"/>
</dbReference>
<proteinExistence type="predicted"/>
<feature type="transmembrane region" description="Helical" evidence="3">
    <location>
        <begin position="7"/>
        <end position="28"/>
    </location>
</feature>
<organism evidence="4 5">
    <name type="scientific">Patiriisocius hiemis</name>
    <dbReference type="NCBI Taxonomy" id="3075604"/>
    <lineage>
        <taxon>Bacteria</taxon>
        <taxon>Pseudomonadati</taxon>
        <taxon>Bacteroidota</taxon>
        <taxon>Flavobacteriia</taxon>
        <taxon>Flavobacteriales</taxon>
        <taxon>Flavobacteriaceae</taxon>
        <taxon>Patiriisocius</taxon>
    </lineage>
</organism>
<reference evidence="4 5" key="1">
    <citation type="submission" date="2023-09" db="EMBL/GenBank/DDBJ databases">
        <authorList>
            <person name="Rey-Velasco X."/>
        </authorList>
    </citation>
    <scope>NUCLEOTIDE SEQUENCE [LARGE SCALE GENOMIC DNA]</scope>
    <source>
        <strain evidence="4 5">W242</strain>
    </source>
</reference>
<evidence type="ECO:0000256" key="2">
    <source>
        <dbReference type="ARBA" id="ARBA00022679"/>
    </source>
</evidence>
<comment type="caution">
    <text evidence="4">The sequence shown here is derived from an EMBL/GenBank/DDBJ whole genome shotgun (WGS) entry which is preliminary data.</text>
</comment>
<dbReference type="InterPro" id="IPR002201">
    <property type="entry name" value="Glyco_trans_9"/>
</dbReference>
<evidence type="ECO:0000256" key="1">
    <source>
        <dbReference type="ARBA" id="ARBA00022676"/>
    </source>
</evidence>
<dbReference type="SUPFAM" id="SSF53756">
    <property type="entry name" value="UDP-Glycosyltransferase/glycogen phosphorylase"/>
    <property type="match status" value="1"/>
</dbReference>
<dbReference type="CDD" id="cd03789">
    <property type="entry name" value="GT9_LPS_heptosyltransferase"/>
    <property type="match status" value="1"/>
</dbReference>
<name>A0ABU2YCE6_9FLAO</name>
<accession>A0ABU2YCE6</accession>
<keyword evidence="5" id="KW-1185">Reference proteome</keyword>
<sequence length="343" mass="38315">MKKPTHILVLRLSALGDVAMLVPVLHILTQTYPNLKITVVSRAFFKPFFKDISNCNFLEADVYGKHKGFGLFKLSSEAKKLGIDAVADVHNVLRSKMLRTHLWSMGIKTATIDKGRAEKKKATASKPLKKLQPLKTTHQRYAAVFSMLGYPIDLKKYTPPRNKELSEKTHNLIGAHTQKLIGIAPFAAYKSKMYPLPMMREVLEKLNAQKNYQLLLFGGKNEVKQMEEISAGLQNVKVVAGSLSFEEELALISNLDGMIAMDSGNGHLAAMFGVPVLTLWGVTHPYLGFTPFNQPRENQLISNREKYPLLPTSVYGNKYPKGYENAMQSIPVKLVVEKAVAVF</sequence>
<evidence type="ECO:0000313" key="5">
    <source>
        <dbReference type="Proteomes" id="UP001254488"/>
    </source>
</evidence>